<proteinExistence type="predicted"/>
<accession>A0A420W040</accession>
<feature type="signal peptide" evidence="1">
    <location>
        <begin position="1"/>
        <end position="20"/>
    </location>
</feature>
<evidence type="ECO:0008006" key="4">
    <source>
        <dbReference type="Google" id="ProtNLM"/>
    </source>
</evidence>
<evidence type="ECO:0000313" key="2">
    <source>
        <dbReference type="EMBL" id="RKO72016.1"/>
    </source>
</evidence>
<protein>
    <recommendedName>
        <fullName evidence="4">Sugar-binding protein</fullName>
    </recommendedName>
</protein>
<comment type="caution">
    <text evidence="2">The sequence shown here is derived from an EMBL/GenBank/DDBJ whole genome shotgun (WGS) entry which is preliminary data.</text>
</comment>
<keyword evidence="3" id="KW-1185">Reference proteome</keyword>
<reference evidence="2 3" key="1">
    <citation type="submission" date="2018-10" db="EMBL/GenBank/DDBJ databases">
        <title>Sphingobacterium sp. M05W1-28.</title>
        <authorList>
            <person name="Cai H."/>
        </authorList>
    </citation>
    <scope>NUCLEOTIDE SEQUENCE [LARGE SCALE GENOMIC DNA]</scope>
    <source>
        <strain evidence="2 3">M05W1-28</strain>
    </source>
</reference>
<evidence type="ECO:0000256" key="1">
    <source>
        <dbReference type="SAM" id="SignalP"/>
    </source>
</evidence>
<dbReference type="EMBL" id="RBWS01000006">
    <property type="protein sequence ID" value="RKO72016.1"/>
    <property type="molecule type" value="Genomic_DNA"/>
</dbReference>
<keyword evidence="1" id="KW-0732">Signal</keyword>
<dbReference type="AlphaFoldDB" id="A0A420W040"/>
<feature type="chain" id="PRO_5019484354" description="Sugar-binding protein" evidence="1">
    <location>
        <begin position="21"/>
        <end position="390"/>
    </location>
</feature>
<sequence>MKKYTALFYLLVLFSSPVFGQNKTDLEKSKSFGKVKSIHSYKVSYGDKTDTIFFSKDYYNENGMNLRFIDLSEYSRIDSIINTYNTKNQIISKIKYQRIPSLSSDEVEKNNDTTYYKYNDRCSEATSIKSPNGNYQVSYLFDDACRIISETETGRGTTNITNVTYDSKGRVVERSFTYEGEKPDKVEIYKYDDEKNTLTYLEYSPRYDVYREKTITQFSGTNNIIQKTFFNMPTAGGSITFNKGSKSEPDQVHLVKKYQFNNDDKLIAETHLDGNNQELLKIEVVYDDKKELKEQRFYKSGQLEYREEYTYVDGKRLEEKQFLPDQKKPQYIKTRKYTVKGQLSEFILFEGENIYTNEYVYDEFDNKIEKKEFKNGKLLNTELTRIEYYK</sequence>
<dbReference type="Proteomes" id="UP000282423">
    <property type="component" value="Unassembled WGS sequence"/>
</dbReference>
<organism evidence="2 3">
    <name type="scientific">Sphingobacterium puteale</name>
    <dbReference type="NCBI Taxonomy" id="2420510"/>
    <lineage>
        <taxon>Bacteria</taxon>
        <taxon>Pseudomonadati</taxon>
        <taxon>Bacteroidota</taxon>
        <taxon>Sphingobacteriia</taxon>
        <taxon>Sphingobacteriales</taxon>
        <taxon>Sphingobacteriaceae</taxon>
        <taxon>Sphingobacterium</taxon>
    </lineage>
</organism>
<gene>
    <name evidence="2" type="ORF">D7322_07880</name>
</gene>
<evidence type="ECO:0000313" key="3">
    <source>
        <dbReference type="Proteomes" id="UP000282423"/>
    </source>
</evidence>
<dbReference type="Gene3D" id="2.180.10.10">
    <property type="entry name" value="RHS repeat-associated core"/>
    <property type="match status" value="1"/>
</dbReference>
<name>A0A420W040_9SPHI</name>